<organism evidence="3">
    <name type="scientific">Magallana gigas</name>
    <name type="common">Pacific oyster</name>
    <name type="synonym">Crassostrea gigas</name>
    <dbReference type="NCBI Taxonomy" id="29159"/>
    <lineage>
        <taxon>Eukaryota</taxon>
        <taxon>Metazoa</taxon>
        <taxon>Spiralia</taxon>
        <taxon>Lophotrochozoa</taxon>
        <taxon>Mollusca</taxon>
        <taxon>Bivalvia</taxon>
        <taxon>Autobranchia</taxon>
        <taxon>Pteriomorphia</taxon>
        <taxon>Ostreida</taxon>
        <taxon>Ostreoidea</taxon>
        <taxon>Ostreidae</taxon>
        <taxon>Magallana</taxon>
    </lineage>
</organism>
<dbReference type="InterPro" id="IPR001368">
    <property type="entry name" value="TNFR/NGFR_Cys_rich_reg"/>
</dbReference>
<feature type="compositionally biased region" description="Polar residues" evidence="1">
    <location>
        <begin position="114"/>
        <end position="130"/>
    </location>
</feature>
<evidence type="ECO:0000256" key="2">
    <source>
        <dbReference type="SAM" id="Phobius"/>
    </source>
</evidence>
<feature type="region of interest" description="Disordered" evidence="1">
    <location>
        <begin position="406"/>
        <end position="438"/>
    </location>
</feature>
<keyword evidence="2" id="KW-0472">Membrane</keyword>
<evidence type="ECO:0000256" key="1">
    <source>
        <dbReference type="SAM" id="MobiDB-lite"/>
    </source>
</evidence>
<gene>
    <name evidence="3" type="ORF">CGI_10021621</name>
</gene>
<feature type="compositionally biased region" description="Basic and acidic residues" evidence="1">
    <location>
        <begin position="131"/>
        <end position="153"/>
    </location>
</feature>
<dbReference type="HOGENOM" id="CLU_539963_0_0_1"/>
<dbReference type="SMART" id="SM00208">
    <property type="entry name" value="TNFR"/>
    <property type="match status" value="1"/>
</dbReference>
<dbReference type="Gene3D" id="2.10.50.10">
    <property type="entry name" value="Tumor Necrosis Factor Receptor, subunit A, domain 2"/>
    <property type="match status" value="1"/>
</dbReference>
<sequence length="505" mass="54933">MERGMELKFNGNVGTCPPGYFKALSGSSICSPHSKCRKGYSVVFPGTIVQDIECKPDPSTSVATRPSGSTSPPSTPPDKAADRMKKNVGVSVDPESGSIQPLIEEDDNKDMSAPTGSQRQGYNEAASQNQEHVKGKDDQERGSKESEKKKDLSESGQTNTLNELYDETMDPIELKWHSLDFSSMFDSQPESGLRGDSISPRLSISKESFGGSLQTISQDLGIGLSEDSKNVQKIQKSGKTQALASHLWKQQFINSNRYLSAAEHQFFILCDSTNSAKPGKDECIPCKNGTFNLNEMDTSTLTYHLQVPEYEVCTKPDCNCGPEGLLVNGHNCNINGAQKICICNVNEGYCGDDYRNCDKWNKAESDIPVDWGLTQNCSIKKCEEGYSKPYVGYGACEEDTNKLTTTQPTTPFTTGASATDVQNNSTEVDNRNTTTPSVNKDKDGGLDLNILIIAVASLASLAVIILGVWLGIKLCCRNKFGVNDQLNEIPEEQNVNVASEATSMV</sequence>
<keyword evidence="2" id="KW-1133">Transmembrane helix</keyword>
<dbReference type="InParanoid" id="K1QAJ9"/>
<protein>
    <submittedName>
        <fullName evidence="3">Uncharacterized protein</fullName>
    </submittedName>
</protein>
<reference evidence="3" key="1">
    <citation type="journal article" date="2012" name="Nature">
        <title>The oyster genome reveals stress adaptation and complexity of shell formation.</title>
        <authorList>
            <person name="Zhang G."/>
            <person name="Fang X."/>
            <person name="Guo X."/>
            <person name="Li L."/>
            <person name="Luo R."/>
            <person name="Xu F."/>
            <person name="Yang P."/>
            <person name="Zhang L."/>
            <person name="Wang X."/>
            <person name="Qi H."/>
            <person name="Xiong Z."/>
            <person name="Que H."/>
            <person name="Xie Y."/>
            <person name="Holland P.W."/>
            <person name="Paps J."/>
            <person name="Zhu Y."/>
            <person name="Wu F."/>
            <person name="Chen Y."/>
            <person name="Wang J."/>
            <person name="Peng C."/>
            <person name="Meng J."/>
            <person name="Yang L."/>
            <person name="Liu J."/>
            <person name="Wen B."/>
            <person name="Zhang N."/>
            <person name="Huang Z."/>
            <person name="Zhu Q."/>
            <person name="Feng Y."/>
            <person name="Mount A."/>
            <person name="Hedgecock D."/>
            <person name="Xu Z."/>
            <person name="Liu Y."/>
            <person name="Domazet-Loso T."/>
            <person name="Du Y."/>
            <person name="Sun X."/>
            <person name="Zhang S."/>
            <person name="Liu B."/>
            <person name="Cheng P."/>
            <person name="Jiang X."/>
            <person name="Li J."/>
            <person name="Fan D."/>
            <person name="Wang W."/>
            <person name="Fu W."/>
            <person name="Wang T."/>
            <person name="Wang B."/>
            <person name="Zhang J."/>
            <person name="Peng Z."/>
            <person name="Li Y."/>
            <person name="Li N."/>
            <person name="Wang J."/>
            <person name="Chen M."/>
            <person name="He Y."/>
            <person name="Tan F."/>
            <person name="Song X."/>
            <person name="Zheng Q."/>
            <person name="Huang R."/>
            <person name="Yang H."/>
            <person name="Du X."/>
            <person name="Chen L."/>
            <person name="Yang M."/>
            <person name="Gaffney P.M."/>
            <person name="Wang S."/>
            <person name="Luo L."/>
            <person name="She Z."/>
            <person name="Ming Y."/>
            <person name="Huang W."/>
            <person name="Zhang S."/>
            <person name="Huang B."/>
            <person name="Zhang Y."/>
            <person name="Qu T."/>
            <person name="Ni P."/>
            <person name="Miao G."/>
            <person name="Wang J."/>
            <person name="Wang Q."/>
            <person name="Steinberg C.E."/>
            <person name="Wang H."/>
            <person name="Li N."/>
            <person name="Qian L."/>
            <person name="Zhang G."/>
            <person name="Li Y."/>
            <person name="Yang H."/>
            <person name="Liu X."/>
            <person name="Wang J."/>
            <person name="Yin Y."/>
            <person name="Wang J."/>
        </authorList>
    </citation>
    <scope>NUCLEOTIDE SEQUENCE [LARGE SCALE GENOMIC DNA]</scope>
    <source>
        <strain evidence="3">05x7-T-G4-1.051#20</strain>
    </source>
</reference>
<name>K1QAJ9_MAGGI</name>
<feature type="transmembrane region" description="Helical" evidence="2">
    <location>
        <begin position="450"/>
        <end position="472"/>
    </location>
</feature>
<accession>K1QAJ9</accession>
<dbReference type="EMBL" id="JH818141">
    <property type="protein sequence ID" value="EKC28314.1"/>
    <property type="molecule type" value="Genomic_DNA"/>
</dbReference>
<proteinExistence type="predicted"/>
<feature type="compositionally biased region" description="Polar residues" evidence="1">
    <location>
        <begin position="415"/>
        <end position="438"/>
    </location>
</feature>
<feature type="region of interest" description="Disordered" evidence="1">
    <location>
        <begin position="55"/>
        <end position="163"/>
    </location>
</feature>
<keyword evidence="2" id="KW-0812">Transmembrane</keyword>
<dbReference type="AlphaFoldDB" id="K1QAJ9"/>
<evidence type="ECO:0000313" key="3">
    <source>
        <dbReference type="EMBL" id="EKC28314.1"/>
    </source>
</evidence>